<evidence type="ECO:0000256" key="6">
    <source>
        <dbReference type="SAM" id="Phobius"/>
    </source>
</evidence>
<evidence type="ECO:0000313" key="8">
    <source>
        <dbReference type="EMBL" id="KDQ57348.1"/>
    </source>
</evidence>
<dbReference type="Pfam" id="PF01494">
    <property type="entry name" value="FAD_binding_3"/>
    <property type="match status" value="1"/>
</dbReference>
<feature type="transmembrane region" description="Helical" evidence="6">
    <location>
        <begin position="15"/>
        <end position="35"/>
    </location>
</feature>
<dbReference type="EMBL" id="KL197720">
    <property type="protein sequence ID" value="KDQ57348.1"/>
    <property type="molecule type" value="Genomic_DNA"/>
</dbReference>
<dbReference type="InParanoid" id="A0A067PRA7"/>
<dbReference type="Proteomes" id="UP000027265">
    <property type="component" value="Unassembled WGS sequence"/>
</dbReference>
<feature type="domain" description="FAD-binding" evidence="7">
    <location>
        <begin position="18"/>
        <end position="192"/>
    </location>
</feature>
<protein>
    <recommendedName>
        <fullName evidence="7">FAD-binding domain-containing protein</fullName>
    </recommendedName>
</protein>
<keyword evidence="6" id="KW-0472">Membrane</keyword>
<evidence type="ECO:0000256" key="2">
    <source>
        <dbReference type="ARBA" id="ARBA00022630"/>
    </source>
</evidence>
<dbReference type="PROSITE" id="PS51257">
    <property type="entry name" value="PROKAR_LIPOPROTEIN"/>
    <property type="match status" value="1"/>
</dbReference>
<keyword evidence="4" id="KW-0560">Oxidoreductase</keyword>
<keyword evidence="2" id="KW-0285">Flavoprotein</keyword>
<dbReference type="GO" id="GO:0071949">
    <property type="term" value="F:FAD binding"/>
    <property type="evidence" value="ECO:0007669"/>
    <property type="project" value="InterPro"/>
</dbReference>
<keyword evidence="5" id="KW-0503">Monooxygenase</keyword>
<name>A0A067PRA7_9AGAM</name>
<dbReference type="SUPFAM" id="SSF51905">
    <property type="entry name" value="FAD/NAD(P)-binding domain"/>
    <property type="match status" value="1"/>
</dbReference>
<dbReference type="PANTHER" id="PTHR13789">
    <property type="entry name" value="MONOOXYGENASE"/>
    <property type="match status" value="1"/>
</dbReference>
<evidence type="ECO:0000256" key="4">
    <source>
        <dbReference type="ARBA" id="ARBA00023002"/>
    </source>
</evidence>
<dbReference type="InterPro" id="IPR050493">
    <property type="entry name" value="FAD-dep_Monooxygenase_BioMet"/>
</dbReference>
<evidence type="ECO:0000256" key="5">
    <source>
        <dbReference type="ARBA" id="ARBA00023033"/>
    </source>
</evidence>
<dbReference type="AlphaFoldDB" id="A0A067PRA7"/>
<reference evidence="9" key="1">
    <citation type="journal article" date="2014" name="Proc. Natl. Acad. Sci. U.S.A.">
        <title>Extensive sampling of basidiomycete genomes demonstrates inadequacy of the white-rot/brown-rot paradigm for wood decay fungi.</title>
        <authorList>
            <person name="Riley R."/>
            <person name="Salamov A.A."/>
            <person name="Brown D.W."/>
            <person name="Nagy L.G."/>
            <person name="Floudas D."/>
            <person name="Held B.W."/>
            <person name="Levasseur A."/>
            <person name="Lombard V."/>
            <person name="Morin E."/>
            <person name="Otillar R."/>
            <person name="Lindquist E.A."/>
            <person name="Sun H."/>
            <person name="LaButti K.M."/>
            <person name="Schmutz J."/>
            <person name="Jabbour D."/>
            <person name="Luo H."/>
            <person name="Baker S.E."/>
            <person name="Pisabarro A.G."/>
            <person name="Walton J.D."/>
            <person name="Blanchette R.A."/>
            <person name="Henrissat B."/>
            <person name="Martin F."/>
            <person name="Cullen D."/>
            <person name="Hibbett D.S."/>
            <person name="Grigoriev I.V."/>
        </authorList>
    </citation>
    <scope>NUCLEOTIDE SEQUENCE [LARGE SCALE GENOMIC DNA]</scope>
    <source>
        <strain evidence="9">MUCL 33604</strain>
    </source>
</reference>
<dbReference type="OrthoDB" id="1878542at2759"/>
<dbReference type="InterPro" id="IPR002938">
    <property type="entry name" value="FAD-bd"/>
</dbReference>
<keyword evidence="9" id="KW-1185">Reference proteome</keyword>
<evidence type="ECO:0000313" key="9">
    <source>
        <dbReference type="Proteomes" id="UP000027265"/>
    </source>
</evidence>
<evidence type="ECO:0000256" key="3">
    <source>
        <dbReference type="ARBA" id="ARBA00022827"/>
    </source>
</evidence>
<evidence type="ECO:0000259" key="7">
    <source>
        <dbReference type="Pfam" id="PF01494"/>
    </source>
</evidence>
<dbReference type="PRINTS" id="PR00420">
    <property type="entry name" value="RNGMNOXGNASE"/>
</dbReference>
<dbReference type="GO" id="GO:0004497">
    <property type="term" value="F:monooxygenase activity"/>
    <property type="evidence" value="ECO:0007669"/>
    <property type="project" value="UniProtKB-KW"/>
</dbReference>
<keyword evidence="6" id="KW-1133">Transmembrane helix</keyword>
<evidence type="ECO:0000256" key="1">
    <source>
        <dbReference type="ARBA" id="ARBA00007992"/>
    </source>
</evidence>
<dbReference type="STRING" id="933084.A0A067PRA7"/>
<proteinExistence type="inferred from homology"/>
<gene>
    <name evidence="8" type="ORF">JAAARDRAFT_35975</name>
</gene>
<dbReference type="Gene3D" id="3.50.50.60">
    <property type="entry name" value="FAD/NAD(P)-binding domain"/>
    <property type="match status" value="1"/>
</dbReference>
<dbReference type="InterPro" id="IPR036188">
    <property type="entry name" value="FAD/NAD-bd_sf"/>
</dbReference>
<keyword evidence="6" id="KW-0812">Transmembrane</keyword>
<accession>A0A067PRA7</accession>
<keyword evidence="3" id="KW-0274">FAD</keyword>
<comment type="similarity">
    <text evidence="1">Belongs to the paxM FAD-dependent monooxygenase family.</text>
</comment>
<dbReference type="PANTHER" id="PTHR13789:SF147">
    <property type="entry name" value="PUTATIVE (AFU_ORTHOLOGUE AFUA_2G01950)-RELATED"/>
    <property type="match status" value="1"/>
</dbReference>
<sequence>MPHRKAKLEASKTSLAIDFLVVGAGIAGLSCAIALSRVGHRVVVVEKDDGTPQLSSGIKVPPNMSKILIDWGLEPALKSLALSSHHMTILSYTKGDIAHSVVWERELLEEGGGEFLLVHHAELRDLLKTKALSLGVCIKYNSKVASVDSESPKSASRPSLKLTSGEVLDADVIIGAGGRLSGIREQVLHQHDPLNPTGVVMLGTSIPQSLISQEPNLHLFSRACSEQTMLYFYGDRFGAIVYPLGGNKELALSIYVREDGSFTSSRKYDLNTVTVERALKVMGTCDPRLYQLARLAGPPNTPIVPITAFESPSIADWLHPTAPIVILGDAAHPMMVGAMYPPSLAVEDAVCLAEIFSHLSRHDQIRFFLDGFQEIRQPRCQRVEKAEHFFLNQLLFPIAPSADGVTQISPPGLEELLEIFAYEATDDANNWWVEWGLLRERAKALEKDDDHAN</sequence>
<organism evidence="8 9">
    <name type="scientific">Jaapia argillacea MUCL 33604</name>
    <dbReference type="NCBI Taxonomy" id="933084"/>
    <lineage>
        <taxon>Eukaryota</taxon>
        <taxon>Fungi</taxon>
        <taxon>Dikarya</taxon>
        <taxon>Basidiomycota</taxon>
        <taxon>Agaricomycotina</taxon>
        <taxon>Agaricomycetes</taxon>
        <taxon>Agaricomycetidae</taxon>
        <taxon>Jaapiales</taxon>
        <taxon>Jaapiaceae</taxon>
        <taxon>Jaapia</taxon>
    </lineage>
</organism>
<dbReference type="HOGENOM" id="CLU_009665_19_3_1"/>